<evidence type="ECO:0000313" key="3">
    <source>
        <dbReference type="Proteomes" id="UP001215151"/>
    </source>
</evidence>
<proteinExistence type="predicted"/>
<keyword evidence="3" id="KW-1185">Reference proteome</keyword>
<keyword evidence="1" id="KW-1133">Transmembrane helix</keyword>
<protein>
    <submittedName>
        <fullName evidence="2">Uncharacterized protein</fullName>
    </submittedName>
</protein>
<dbReference type="Proteomes" id="UP001215151">
    <property type="component" value="Unassembled WGS sequence"/>
</dbReference>
<evidence type="ECO:0000256" key="1">
    <source>
        <dbReference type="SAM" id="Phobius"/>
    </source>
</evidence>
<dbReference type="AlphaFoldDB" id="A0AAD7X902"/>
<reference evidence="2" key="1">
    <citation type="submission" date="2022-11" db="EMBL/GenBank/DDBJ databases">
        <title>Genome Sequence of Cubamyces cubensis.</title>
        <authorList>
            <person name="Buettner E."/>
        </authorList>
    </citation>
    <scope>NUCLEOTIDE SEQUENCE</scope>
    <source>
        <strain evidence="2">MPL-01</strain>
    </source>
</reference>
<organism evidence="2 3">
    <name type="scientific">Trametes cubensis</name>
    <dbReference type="NCBI Taxonomy" id="1111947"/>
    <lineage>
        <taxon>Eukaryota</taxon>
        <taxon>Fungi</taxon>
        <taxon>Dikarya</taxon>
        <taxon>Basidiomycota</taxon>
        <taxon>Agaricomycotina</taxon>
        <taxon>Agaricomycetes</taxon>
        <taxon>Polyporales</taxon>
        <taxon>Polyporaceae</taxon>
        <taxon>Trametes</taxon>
    </lineage>
</organism>
<sequence>MGIFEIFERAVEDTANISTTSGVSGLGLFGVVLKQLPGSSIERGHKNLRDGFSALEDSWETIPQNELRSFYHEYDRLLDIGLRLQEEWEQLKGSFCTLKLSKRSWAYEEDSYAFHYKVQLSSDSHRAQRRRPYTPCQIPAFASRLIYSLILVFALQPFIQLAMNMNV</sequence>
<accession>A0AAD7X902</accession>
<comment type="caution">
    <text evidence="2">The sequence shown here is derived from an EMBL/GenBank/DDBJ whole genome shotgun (WGS) entry which is preliminary data.</text>
</comment>
<keyword evidence="1" id="KW-0812">Transmembrane</keyword>
<gene>
    <name evidence="2" type="ORF">ONZ51_g10316</name>
</gene>
<dbReference type="EMBL" id="JAPEVG010000400">
    <property type="protein sequence ID" value="KAJ8463344.1"/>
    <property type="molecule type" value="Genomic_DNA"/>
</dbReference>
<keyword evidence="1" id="KW-0472">Membrane</keyword>
<name>A0AAD7X902_9APHY</name>
<feature type="transmembrane region" description="Helical" evidence="1">
    <location>
        <begin position="138"/>
        <end position="159"/>
    </location>
</feature>
<evidence type="ECO:0000313" key="2">
    <source>
        <dbReference type="EMBL" id="KAJ8463344.1"/>
    </source>
</evidence>